<dbReference type="PRINTS" id="PR00376">
    <property type="entry name" value="IL1BCENZYME"/>
</dbReference>
<keyword evidence="7" id="KW-1185">Reference proteome</keyword>
<evidence type="ECO:0000256" key="1">
    <source>
        <dbReference type="ARBA" id="ARBA00010134"/>
    </source>
</evidence>
<feature type="domain" description="Caspase family p20" evidence="5">
    <location>
        <begin position="22"/>
        <end position="143"/>
    </location>
</feature>
<dbReference type="AlphaFoldDB" id="A0AAN0K0M7"/>
<dbReference type="Gene3D" id="3.40.50.1460">
    <property type="match status" value="2"/>
</dbReference>
<reference evidence="6" key="2">
    <citation type="submission" date="2024-06" db="UniProtKB">
        <authorList>
            <consortium name="EnsemblMetazoa"/>
        </authorList>
    </citation>
    <scope>IDENTIFICATION</scope>
</reference>
<dbReference type="GO" id="GO:0006508">
    <property type="term" value="P:proteolysis"/>
    <property type="evidence" value="ECO:0007669"/>
    <property type="project" value="InterPro"/>
</dbReference>
<proteinExistence type="inferred from homology"/>
<sequence>MILTHLTMDLSHREKEYNISRNNGLCVIFNNVNFKNMERRLGSHEDSIQIAETFRSLGFEVYTHIDCTCEQMRYYLSNLRNGQNNISCLFIVFLSHGDKDGIYGVMEERITFTEIQSCLVMHLRHLENTIPVVFIFQSCRDGERPSKDIIKYPRPISDHFLLVFATQPHCKAYRDHEKGSLFIQCLLAAIKEEPQETNMLSILTRTNCLLGESEWNKETNQRLQFNSLLLKDLHLPIRRQLQYGQLDRNSCSNSDVSTESTQGEEESSLYRTIKPGFPTTILKCGLCLILNNSSHHKQEAHDKLKKKMEEQGYCVLSFNNINWSSMKILLEMASKVACEKFLLFVLSEGEQELVYDTNQKEIKKRQIIDFFMGADNPMRDTHKLFYFQTTISEPNGAEAQKKERSTRESFLLPSNSICYQISSESSLIPCFLKTMQEYKEEFTKLPLRDILAHTRKEGKKSVSPKEIICFHGSSNPSHNEHAADMTVHCNKEDMLLGYLMLVPQIKLTINLKLRKIYTKEAISGTEQDTFFCLFFFHEYDDITGQSLQTFEATLTGQAQKSKDLIKARSICLIEEELHKIIDNTIKSFPVTEALKQELHTYQMCSRWTMTAFFESMTQTQCTDPKDVMRVHSEYADFSLGVVKLIRNELEKIKDQTPHIDQPLEEQNK</sequence>
<evidence type="ECO:0000256" key="2">
    <source>
        <dbReference type="RuleBase" id="RU003971"/>
    </source>
</evidence>
<dbReference type="KEGG" id="aqu:109591417"/>
<dbReference type="SMART" id="SM00115">
    <property type="entry name" value="CASc"/>
    <property type="match status" value="1"/>
</dbReference>
<dbReference type="Proteomes" id="UP000007879">
    <property type="component" value="Unassembled WGS sequence"/>
</dbReference>
<dbReference type="GeneID" id="109591417"/>
<dbReference type="InterPro" id="IPR002138">
    <property type="entry name" value="Pept_C14_p10"/>
</dbReference>
<dbReference type="Pfam" id="PF00656">
    <property type="entry name" value="Peptidase_C14"/>
    <property type="match status" value="2"/>
</dbReference>
<dbReference type="GO" id="GO:0004197">
    <property type="term" value="F:cysteine-type endopeptidase activity"/>
    <property type="evidence" value="ECO:0007669"/>
    <property type="project" value="InterPro"/>
</dbReference>
<dbReference type="InterPro" id="IPR029030">
    <property type="entry name" value="Caspase-like_dom_sf"/>
</dbReference>
<dbReference type="InterPro" id="IPR002398">
    <property type="entry name" value="Pept_C14"/>
</dbReference>
<evidence type="ECO:0000259" key="4">
    <source>
        <dbReference type="PROSITE" id="PS50207"/>
    </source>
</evidence>
<feature type="domain" description="Caspase family p10" evidence="4">
    <location>
        <begin position="150"/>
        <end position="235"/>
    </location>
</feature>
<feature type="region of interest" description="Disordered" evidence="3">
    <location>
        <begin position="248"/>
        <end position="268"/>
    </location>
</feature>
<dbReference type="EnsemblMetazoa" id="XM_020007159.1">
    <property type="protein sequence ID" value="XP_019862718.1"/>
    <property type="gene ID" value="LOC109591417"/>
</dbReference>
<dbReference type="RefSeq" id="XP_019862718.1">
    <property type="nucleotide sequence ID" value="XM_020007159.1"/>
</dbReference>
<evidence type="ECO:0000313" key="6">
    <source>
        <dbReference type="EnsemblMetazoa" id="XP_019862718.1"/>
    </source>
</evidence>
<reference evidence="7" key="1">
    <citation type="journal article" date="2010" name="Nature">
        <title>The Amphimedon queenslandica genome and the evolution of animal complexity.</title>
        <authorList>
            <person name="Srivastava M."/>
            <person name="Simakov O."/>
            <person name="Chapman J."/>
            <person name="Fahey B."/>
            <person name="Gauthier M.E."/>
            <person name="Mitros T."/>
            <person name="Richards G.S."/>
            <person name="Conaco C."/>
            <person name="Dacre M."/>
            <person name="Hellsten U."/>
            <person name="Larroux C."/>
            <person name="Putnam N.H."/>
            <person name="Stanke M."/>
            <person name="Adamska M."/>
            <person name="Darling A."/>
            <person name="Degnan S.M."/>
            <person name="Oakley T.H."/>
            <person name="Plachetzki D.C."/>
            <person name="Zhai Y."/>
            <person name="Adamski M."/>
            <person name="Calcino A."/>
            <person name="Cummins S.F."/>
            <person name="Goodstein D.M."/>
            <person name="Harris C."/>
            <person name="Jackson D.J."/>
            <person name="Leys S.P."/>
            <person name="Shu S."/>
            <person name="Woodcroft B.J."/>
            <person name="Vervoort M."/>
            <person name="Kosik K.S."/>
            <person name="Manning G."/>
            <person name="Degnan B.M."/>
            <person name="Rokhsar D.S."/>
        </authorList>
    </citation>
    <scope>NUCLEOTIDE SEQUENCE [LARGE SCALE GENOMIC DNA]</scope>
</reference>
<dbReference type="PANTHER" id="PTHR10454">
    <property type="entry name" value="CASPASE"/>
    <property type="match status" value="1"/>
</dbReference>
<organism evidence="6 7">
    <name type="scientific">Amphimedon queenslandica</name>
    <name type="common">Sponge</name>
    <dbReference type="NCBI Taxonomy" id="400682"/>
    <lineage>
        <taxon>Eukaryota</taxon>
        <taxon>Metazoa</taxon>
        <taxon>Porifera</taxon>
        <taxon>Demospongiae</taxon>
        <taxon>Heteroscleromorpha</taxon>
        <taxon>Haplosclerida</taxon>
        <taxon>Niphatidae</taxon>
        <taxon>Amphimedon</taxon>
    </lineage>
</organism>
<name>A0AAN0K0M7_AMPQE</name>
<comment type="similarity">
    <text evidence="1 2">Belongs to the peptidase C14A family.</text>
</comment>
<evidence type="ECO:0000256" key="3">
    <source>
        <dbReference type="SAM" id="MobiDB-lite"/>
    </source>
</evidence>
<dbReference type="SUPFAM" id="SSF52129">
    <property type="entry name" value="Caspase-like"/>
    <property type="match status" value="2"/>
</dbReference>
<dbReference type="PROSITE" id="PS50207">
    <property type="entry name" value="CASPASE_P10"/>
    <property type="match status" value="1"/>
</dbReference>
<dbReference type="InterPro" id="IPR015917">
    <property type="entry name" value="Pept_C14A"/>
</dbReference>
<dbReference type="InterPro" id="IPR011600">
    <property type="entry name" value="Pept_C14_caspase"/>
</dbReference>
<evidence type="ECO:0008006" key="8">
    <source>
        <dbReference type="Google" id="ProtNLM"/>
    </source>
</evidence>
<dbReference type="InterPro" id="IPR001309">
    <property type="entry name" value="Pept_C14_p20"/>
</dbReference>
<evidence type="ECO:0000259" key="5">
    <source>
        <dbReference type="PROSITE" id="PS50208"/>
    </source>
</evidence>
<dbReference type="PROSITE" id="PS50208">
    <property type="entry name" value="CASPASE_P20"/>
    <property type="match status" value="1"/>
</dbReference>
<protein>
    <recommendedName>
        <fullName evidence="8">Caspase family p20 domain-containing protein</fullName>
    </recommendedName>
</protein>
<evidence type="ECO:0000313" key="7">
    <source>
        <dbReference type="Proteomes" id="UP000007879"/>
    </source>
</evidence>
<accession>A0AAN0K0M7</accession>
<dbReference type="PANTHER" id="PTHR10454:SF210">
    <property type="entry name" value="CASPASE-2"/>
    <property type="match status" value="1"/>
</dbReference>